<dbReference type="PANTHER" id="PTHR43394">
    <property type="entry name" value="ATP-DEPENDENT PERMEASE MDL1, MITOCHONDRIAL"/>
    <property type="match status" value="1"/>
</dbReference>
<feature type="transmembrane region" description="Helical" evidence="10">
    <location>
        <begin position="177"/>
        <end position="206"/>
    </location>
</feature>
<dbReference type="CDD" id="cd03246">
    <property type="entry name" value="ABCC_Protease_Secretion"/>
    <property type="match status" value="1"/>
</dbReference>
<dbReference type="Pfam" id="PF00664">
    <property type="entry name" value="ABC_membrane"/>
    <property type="match status" value="1"/>
</dbReference>
<dbReference type="AlphaFoldDB" id="A0A1I1Q7V8"/>
<evidence type="ECO:0000256" key="8">
    <source>
        <dbReference type="ARBA" id="ARBA00022989"/>
    </source>
</evidence>
<evidence type="ECO:0000256" key="7">
    <source>
        <dbReference type="ARBA" id="ARBA00022840"/>
    </source>
</evidence>
<dbReference type="GO" id="GO:0030253">
    <property type="term" value="P:protein secretion by the type I secretion system"/>
    <property type="evidence" value="ECO:0007669"/>
    <property type="project" value="InterPro"/>
</dbReference>
<dbReference type="GO" id="GO:0005524">
    <property type="term" value="F:ATP binding"/>
    <property type="evidence" value="ECO:0007669"/>
    <property type="project" value="UniProtKB-KW"/>
</dbReference>
<evidence type="ECO:0000256" key="10">
    <source>
        <dbReference type="SAM" id="Phobius"/>
    </source>
</evidence>
<dbReference type="GO" id="GO:0005886">
    <property type="term" value="C:plasma membrane"/>
    <property type="evidence" value="ECO:0007669"/>
    <property type="project" value="UniProtKB-SubCell"/>
</dbReference>
<feature type="transmembrane region" description="Helical" evidence="10">
    <location>
        <begin position="88"/>
        <end position="108"/>
    </location>
</feature>
<feature type="domain" description="ABC transmembrane type-1" evidence="12">
    <location>
        <begin position="55"/>
        <end position="332"/>
    </location>
</feature>
<keyword evidence="6" id="KW-0547">Nucleotide-binding</keyword>
<dbReference type="GO" id="GO:0016887">
    <property type="term" value="F:ATP hydrolysis activity"/>
    <property type="evidence" value="ECO:0007669"/>
    <property type="project" value="InterPro"/>
</dbReference>
<evidence type="ECO:0000256" key="3">
    <source>
        <dbReference type="ARBA" id="ARBA00022448"/>
    </source>
</evidence>
<evidence type="ECO:0000313" key="14">
    <source>
        <dbReference type="Proteomes" id="UP000182258"/>
    </source>
</evidence>
<keyword evidence="5 10" id="KW-0812">Transmembrane</keyword>
<dbReference type="InterPro" id="IPR011527">
    <property type="entry name" value="ABC1_TM_dom"/>
</dbReference>
<gene>
    <name evidence="13" type="ORF">SAMN04488059_12626</name>
</gene>
<evidence type="ECO:0000256" key="4">
    <source>
        <dbReference type="ARBA" id="ARBA00022475"/>
    </source>
</evidence>
<dbReference type="EMBL" id="FOMB01000026">
    <property type="protein sequence ID" value="SFD18201.1"/>
    <property type="molecule type" value="Genomic_DNA"/>
</dbReference>
<evidence type="ECO:0000259" key="11">
    <source>
        <dbReference type="PROSITE" id="PS50893"/>
    </source>
</evidence>
<evidence type="ECO:0000256" key="6">
    <source>
        <dbReference type="ARBA" id="ARBA00022741"/>
    </source>
</evidence>
<evidence type="ECO:0000313" key="13">
    <source>
        <dbReference type="EMBL" id="SFD18201.1"/>
    </source>
</evidence>
<proteinExistence type="inferred from homology"/>
<dbReference type="InterPro" id="IPR017871">
    <property type="entry name" value="ABC_transporter-like_CS"/>
</dbReference>
<dbReference type="GO" id="GO:0015421">
    <property type="term" value="F:ABC-type oligopeptide transporter activity"/>
    <property type="evidence" value="ECO:0007669"/>
    <property type="project" value="TreeGrafter"/>
</dbReference>
<dbReference type="Gene3D" id="3.40.50.300">
    <property type="entry name" value="P-loop containing nucleotide triphosphate hydrolases"/>
    <property type="match status" value="1"/>
</dbReference>
<name>A0A1I1Q7V8_9HYPH</name>
<sequence>MNNNWHQNTVSMIEGFFARHMARWVERRSFERVDLPMDKADTFAAALGIYRRIIVVTLIFSAAINILLFVGPLYMLQVYDRVLQSRNETTLVLLTVIAVAMLIMHALLEFLRSRVLVRTGYQLDEALSGPLFSRVVKLSLANPGGGSQAALGDVARLRDFLTGNGLTAMCDVPWVPMFLFVCFMFHPLIGLVALVGASVVLALAFLTEVATKKSLDNAQNANQAAQQFASTTLQNAEVIRALGMEQPLRNRWLGKHGLMMSLQATASDRAGVIASISKFVRAALQIAILGVGAYLALEGEITAGLMIAASIMMGRALSPVDQLVGNWKSFVGARQAYGRLKAVFAQVPADMERTDLPRPLGQIDVEQLATVIPGTRTPVLQGISFTIKPGEAVAIFGPSGAGKSSLVRTLVGVWATAQGSVRLDGSEIGHWNAEKLGQHIGYLPQDVELFAGTIAENIGRFQNAGSAEVLSAAMRAGVHEMIQKLPQGYETQIGVGGRQLSGGQRQRVGLARALFNNPAIVVLDEPNANLDSDGETALMQVLANLKKEGTTVIFVSHKMNLVNLSDKTIILREGRLQRMVPTREIVRPAVTVNSAARVVAVSASSQLSA</sequence>
<dbReference type="STRING" id="728005.SAMN04488059_12626"/>
<dbReference type="PANTHER" id="PTHR43394:SF1">
    <property type="entry name" value="ATP-BINDING CASSETTE SUB-FAMILY B MEMBER 10, MITOCHONDRIAL"/>
    <property type="match status" value="1"/>
</dbReference>
<protein>
    <submittedName>
        <fullName evidence="13">ATP-binding cassette, subfamily C</fullName>
    </submittedName>
</protein>
<dbReference type="PROSITE" id="PS50893">
    <property type="entry name" value="ABC_TRANSPORTER_2"/>
    <property type="match status" value="1"/>
</dbReference>
<reference evidence="13 14" key="1">
    <citation type="submission" date="2016-10" db="EMBL/GenBank/DDBJ databases">
        <authorList>
            <person name="de Groot N.N."/>
        </authorList>
    </citation>
    <scope>NUCLEOTIDE SEQUENCE [LARGE SCALE GENOMIC DNA]</scope>
    <source>
        <strain evidence="13 14">CGMCC 1.10210</strain>
    </source>
</reference>
<evidence type="ECO:0000256" key="5">
    <source>
        <dbReference type="ARBA" id="ARBA00022692"/>
    </source>
</evidence>
<keyword evidence="4" id="KW-1003">Cell membrane</keyword>
<keyword evidence="8 10" id="KW-1133">Transmembrane helix</keyword>
<dbReference type="Pfam" id="PF00005">
    <property type="entry name" value="ABC_tran"/>
    <property type="match status" value="1"/>
</dbReference>
<dbReference type="SMART" id="SM00382">
    <property type="entry name" value="AAA"/>
    <property type="match status" value="1"/>
</dbReference>
<dbReference type="InterPro" id="IPR039421">
    <property type="entry name" value="Type_1_exporter"/>
</dbReference>
<keyword evidence="7 13" id="KW-0067">ATP-binding</keyword>
<dbReference type="SUPFAM" id="SSF90123">
    <property type="entry name" value="ABC transporter transmembrane region"/>
    <property type="match status" value="1"/>
</dbReference>
<evidence type="ECO:0000256" key="9">
    <source>
        <dbReference type="ARBA" id="ARBA00023136"/>
    </source>
</evidence>
<dbReference type="SUPFAM" id="SSF52540">
    <property type="entry name" value="P-loop containing nucleoside triphosphate hydrolases"/>
    <property type="match status" value="1"/>
</dbReference>
<dbReference type="InterPro" id="IPR036640">
    <property type="entry name" value="ABC1_TM_sf"/>
</dbReference>
<evidence type="ECO:0000259" key="12">
    <source>
        <dbReference type="PROSITE" id="PS50929"/>
    </source>
</evidence>
<dbReference type="GO" id="GO:0030256">
    <property type="term" value="C:type I protein secretion system complex"/>
    <property type="evidence" value="ECO:0007669"/>
    <property type="project" value="InterPro"/>
</dbReference>
<dbReference type="InterPro" id="IPR010128">
    <property type="entry name" value="ATPase_T1SS_PrtD-like"/>
</dbReference>
<comment type="similarity">
    <text evidence="2">Belongs to the ABC transporter superfamily.</text>
</comment>
<dbReference type="InterPro" id="IPR003439">
    <property type="entry name" value="ABC_transporter-like_ATP-bd"/>
</dbReference>
<dbReference type="Gene3D" id="1.20.1560.10">
    <property type="entry name" value="ABC transporter type 1, transmembrane domain"/>
    <property type="match status" value="1"/>
</dbReference>
<dbReference type="PROSITE" id="PS50929">
    <property type="entry name" value="ABC_TM1F"/>
    <property type="match status" value="1"/>
</dbReference>
<dbReference type="Proteomes" id="UP000182258">
    <property type="component" value="Unassembled WGS sequence"/>
</dbReference>
<evidence type="ECO:0000256" key="2">
    <source>
        <dbReference type="ARBA" id="ARBA00005417"/>
    </source>
</evidence>
<dbReference type="PROSITE" id="PS00211">
    <property type="entry name" value="ABC_TRANSPORTER_1"/>
    <property type="match status" value="1"/>
</dbReference>
<evidence type="ECO:0000256" key="1">
    <source>
        <dbReference type="ARBA" id="ARBA00004651"/>
    </source>
</evidence>
<feature type="domain" description="ABC transporter" evidence="11">
    <location>
        <begin position="363"/>
        <end position="598"/>
    </location>
</feature>
<dbReference type="CDD" id="cd18586">
    <property type="entry name" value="ABC_6TM_PrtD_like"/>
    <property type="match status" value="1"/>
</dbReference>
<comment type="subcellular location">
    <subcellularLocation>
        <location evidence="1">Cell membrane</location>
        <topology evidence="1">Multi-pass membrane protein</topology>
    </subcellularLocation>
</comment>
<organism evidence="13 14">
    <name type="scientific">Devosia psychrophila</name>
    <dbReference type="NCBI Taxonomy" id="728005"/>
    <lineage>
        <taxon>Bacteria</taxon>
        <taxon>Pseudomonadati</taxon>
        <taxon>Pseudomonadota</taxon>
        <taxon>Alphaproteobacteria</taxon>
        <taxon>Hyphomicrobiales</taxon>
        <taxon>Devosiaceae</taxon>
        <taxon>Devosia</taxon>
    </lineage>
</organism>
<dbReference type="InterPro" id="IPR003593">
    <property type="entry name" value="AAA+_ATPase"/>
</dbReference>
<dbReference type="FunFam" id="3.40.50.300:FF:001444">
    <property type="entry name" value="ABC transporter ATP-binding protein"/>
    <property type="match status" value="1"/>
</dbReference>
<accession>A0A1I1Q7V8</accession>
<keyword evidence="9 10" id="KW-0472">Membrane</keyword>
<feature type="transmembrane region" description="Helical" evidence="10">
    <location>
        <begin position="53"/>
        <end position="76"/>
    </location>
</feature>
<dbReference type="InterPro" id="IPR047957">
    <property type="entry name" value="ABC_AprD-like_6TM"/>
</dbReference>
<dbReference type="InterPro" id="IPR027417">
    <property type="entry name" value="P-loop_NTPase"/>
</dbReference>
<dbReference type="NCBIfam" id="TIGR01842">
    <property type="entry name" value="type_I_sec_PrtD"/>
    <property type="match status" value="1"/>
</dbReference>
<keyword evidence="3" id="KW-0813">Transport</keyword>